<dbReference type="CDD" id="cd03257">
    <property type="entry name" value="ABC_NikE_OppD_transporters"/>
    <property type="match status" value="1"/>
</dbReference>
<dbReference type="InterPro" id="IPR027417">
    <property type="entry name" value="P-loop_NTPase"/>
</dbReference>
<gene>
    <name evidence="5" type="ORF">bhn_I0231</name>
</gene>
<dbReference type="InterPro" id="IPR050319">
    <property type="entry name" value="ABC_transp_ATP-bind"/>
</dbReference>
<sequence>MPDSDIILEGKNLNKSYVDKGKKLQALKDVSFFLKNGEILGIVGESGSGKSTLLRHVSCLEKPDSGNLYYKGTEYTGKSPAFAGAFLQMIFQDAQMSFDPRMKMKKAVVEATKGCGHEKLSRILEAVGLDESLLEKKAGSMSGGQCQRMSIARALCSDAGILLCDEATSALDVTTQAQVVALLQQLREKEGVSIIFVSHDIALVSMLCDRIMVMKNGECVEEGETGKVLGNPQHEYTKELLDNLIE</sequence>
<evidence type="ECO:0000256" key="3">
    <source>
        <dbReference type="ARBA" id="ARBA00022840"/>
    </source>
</evidence>
<dbReference type="KEGG" id="bhu:bhn_I0231"/>
<keyword evidence="1" id="KW-0813">Transport</keyword>
<dbReference type="PROSITE" id="PS00211">
    <property type="entry name" value="ABC_TRANSPORTER_1"/>
    <property type="match status" value="1"/>
</dbReference>
<dbReference type="Gene3D" id="3.40.50.300">
    <property type="entry name" value="P-loop containing nucleotide triphosphate hydrolases"/>
    <property type="match status" value="1"/>
</dbReference>
<dbReference type="OrthoDB" id="9806285at2"/>
<dbReference type="GO" id="GO:0016887">
    <property type="term" value="F:ATP hydrolysis activity"/>
    <property type="evidence" value="ECO:0007669"/>
    <property type="project" value="InterPro"/>
</dbReference>
<dbReference type="AlphaFoldDB" id="A0A1D9NY13"/>
<dbReference type="SMART" id="SM00382">
    <property type="entry name" value="AAA"/>
    <property type="match status" value="1"/>
</dbReference>
<dbReference type="GO" id="GO:0005524">
    <property type="term" value="F:ATP binding"/>
    <property type="evidence" value="ECO:0007669"/>
    <property type="project" value="UniProtKB-KW"/>
</dbReference>
<dbReference type="InterPro" id="IPR003593">
    <property type="entry name" value="AAA+_ATPase"/>
</dbReference>
<dbReference type="EMBL" id="CP017831">
    <property type="protein sequence ID" value="AOZ95266.1"/>
    <property type="molecule type" value="Genomic_DNA"/>
</dbReference>
<dbReference type="Proteomes" id="UP000179284">
    <property type="component" value="Chromosome I"/>
</dbReference>
<dbReference type="GO" id="GO:0055085">
    <property type="term" value="P:transmembrane transport"/>
    <property type="evidence" value="ECO:0007669"/>
    <property type="project" value="UniProtKB-ARBA"/>
</dbReference>
<keyword evidence="6" id="KW-1185">Reference proteome</keyword>
<dbReference type="SUPFAM" id="SSF52540">
    <property type="entry name" value="P-loop containing nucleoside triphosphate hydrolases"/>
    <property type="match status" value="1"/>
</dbReference>
<organism evidence="5 6">
    <name type="scientific">Butyrivibrio hungatei</name>
    <dbReference type="NCBI Taxonomy" id="185008"/>
    <lineage>
        <taxon>Bacteria</taxon>
        <taxon>Bacillati</taxon>
        <taxon>Bacillota</taxon>
        <taxon>Clostridia</taxon>
        <taxon>Lachnospirales</taxon>
        <taxon>Lachnospiraceae</taxon>
        <taxon>Butyrivibrio</taxon>
    </lineage>
</organism>
<accession>A0A1D9NY13</accession>
<name>A0A1D9NY13_9FIRM</name>
<dbReference type="RefSeq" id="WP_071175072.1">
    <property type="nucleotide sequence ID" value="NZ_CP017831.1"/>
</dbReference>
<reference evidence="6" key="1">
    <citation type="submission" date="2016-10" db="EMBL/GenBank/DDBJ databases">
        <title>The complete genome sequence of the rumen bacterium Butyrivibrio hungatei MB2003.</title>
        <authorList>
            <person name="Palevich N."/>
            <person name="Kelly W.J."/>
            <person name="Leahy S.C."/>
            <person name="Altermann E."/>
            <person name="Rakonjac J."/>
            <person name="Attwood G.T."/>
        </authorList>
    </citation>
    <scope>NUCLEOTIDE SEQUENCE [LARGE SCALE GENOMIC DNA]</scope>
    <source>
        <strain evidence="6">MB2003</strain>
    </source>
</reference>
<proteinExistence type="predicted"/>
<evidence type="ECO:0000256" key="2">
    <source>
        <dbReference type="ARBA" id="ARBA00022741"/>
    </source>
</evidence>
<evidence type="ECO:0000259" key="4">
    <source>
        <dbReference type="PROSITE" id="PS50893"/>
    </source>
</evidence>
<dbReference type="PANTHER" id="PTHR43776">
    <property type="entry name" value="TRANSPORT ATP-BINDING PROTEIN"/>
    <property type="match status" value="1"/>
</dbReference>
<dbReference type="InterPro" id="IPR003439">
    <property type="entry name" value="ABC_transporter-like_ATP-bd"/>
</dbReference>
<evidence type="ECO:0000313" key="5">
    <source>
        <dbReference type="EMBL" id="AOZ95266.1"/>
    </source>
</evidence>
<feature type="domain" description="ABC transporter" evidence="4">
    <location>
        <begin position="8"/>
        <end position="241"/>
    </location>
</feature>
<evidence type="ECO:0000313" key="6">
    <source>
        <dbReference type="Proteomes" id="UP000179284"/>
    </source>
</evidence>
<keyword evidence="3 5" id="KW-0067">ATP-binding</keyword>
<keyword evidence="2" id="KW-0547">Nucleotide-binding</keyword>
<dbReference type="PROSITE" id="PS50893">
    <property type="entry name" value="ABC_TRANSPORTER_2"/>
    <property type="match status" value="1"/>
</dbReference>
<dbReference type="InterPro" id="IPR017871">
    <property type="entry name" value="ABC_transporter-like_CS"/>
</dbReference>
<dbReference type="Pfam" id="PF00005">
    <property type="entry name" value="ABC_tran"/>
    <property type="match status" value="1"/>
</dbReference>
<evidence type="ECO:0000256" key="1">
    <source>
        <dbReference type="ARBA" id="ARBA00022448"/>
    </source>
</evidence>
<protein>
    <submittedName>
        <fullName evidence="5">Nickel/peptide ABC transporter ATP-binding protein</fullName>
    </submittedName>
</protein>